<protein>
    <submittedName>
        <fullName evidence="2">Nucleoside-diphosphate-sugar epimerase</fullName>
    </submittedName>
</protein>
<keyword evidence="3" id="KW-1185">Reference proteome</keyword>
<accession>A0ABU0JEM3</accession>
<dbReference type="EMBL" id="JAUSVX010000013">
    <property type="protein sequence ID" value="MDQ0472737.1"/>
    <property type="molecule type" value="Genomic_DNA"/>
</dbReference>
<feature type="domain" description="NAD-dependent epimerase/dehydratase" evidence="1">
    <location>
        <begin position="7"/>
        <end position="217"/>
    </location>
</feature>
<dbReference type="InterPro" id="IPR051783">
    <property type="entry name" value="NAD(P)-dependent_oxidoreduct"/>
</dbReference>
<organism evidence="2 3">
    <name type="scientific">Labrys wisconsinensis</name>
    <dbReference type="NCBI Taxonomy" id="425677"/>
    <lineage>
        <taxon>Bacteria</taxon>
        <taxon>Pseudomonadati</taxon>
        <taxon>Pseudomonadota</taxon>
        <taxon>Alphaproteobacteria</taxon>
        <taxon>Hyphomicrobiales</taxon>
        <taxon>Xanthobacteraceae</taxon>
        <taxon>Labrys</taxon>
    </lineage>
</organism>
<evidence type="ECO:0000313" key="3">
    <source>
        <dbReference type="Proteomes" id="UP001242480"/>
    </source>
</evidence>
<sequence>MTTDKIALVLGAGGGIGSETAAALARRGWRIRALARNAGRASAHPDWDWLHGDALDGPAVARAAAGASLIVHAVNPPGYRDWDRLVLPMLENTVAAARESGARILLPGTVYNYGPDAFPLLREESPQHPTTSKGAIRVAMERRLAEAAQAGVRSLVLRAGDYFGPRAGSSWFSQGLVRPGRPVRSVTYPGSPGVGHSWAYLPDVAETFARLVEREAELEPFARFHFGGYWDADGTGLIAAIGRAAGRPARVRRLPWALLRLGAPFNQTLSGLVEMRPLWQTPVRLDNTRLAAFLGAEPRTPLDEAVRATLAGLGALG</sequence>
<dbReference type="RefSeq" id="WP_307279980.1">
    <property type="nucleotide sequence ID" value="NZ_JAUSVX010000013.1"/>
</dbReference>
<gene>
    <name evidence="2" type="ORF">QO011_005767</name>
</gene>
<reference evidence="2 3" key="1">
    <citation type="submission" date="2023-07" db="EMBL/GenBank/DDBJ databases">
        <title>Genomic Encyclopedia of Type Strains, Phase IV (KMG-IV): sequencing the most valuable type-strain genomes for metagenomic binning, comparative biology and taxonomic classification.</title>
        <authorList>
            <person name="Goeker M."/>
        </authorList>
    </citation>
    <scope>NUCLEOTIDE SEQUENCE [LARGE SCALE GENOMIC DNA]</scope>
    <source>
        <strain evidence="2 3">DSM 19619</strain>
    </source>
</reference>
<dbReference type="PANTHER" id="PTHR48079">
    <property type="entry name" value="PROTEIN YEEZ"/>
    <property type="match status" value="1"/>
</dbReference>
<evidence type="ECO:0000259" key="1">
    <source>
        <dbReference type="Pfam" id="PF01370"/>
    </source>
</evidence>
<dbReference type="PANTHER" id="PTHR48079:SF6">
    <property type="entry name" value="NAD(P)-BINDING DOMAIN-CONTAINING PROTEIN-RELATED"/>
    <property type="match status" value="1"/>
</dbReference>
<dbReference type="Pfam" id="PF01370">
    <property type="entry name" value="Epimerase"/>
    <property type="match status" value="1"/>
</dbReference>
<dbReference type="InterPro" id="IPR036291">
    <property type="entry name" value="NAD(P)-bd_dom_sf"/>
</dbReference>
<dbReference type="SUPFAM" id="SSF51735">
    <property type="entry name" value="NAD(P)-binding Rossmann-fold domains"/>
    <property type="match status" value="1"/>
</dbReference>
<evidence type="ECO:0000313" key="2">
    <source>
        <dbReference type="EMBL" id="MDQ0472737.1"/>
    </source>
</evidence>
<dbReference type="Proteomes" id="UP001242480">
    <property type="component" value="Unassembled WGS sequence"/>
</dbReference>
<dbReference type="Gene3D" id="3.40.50.720">
    <property type="entry name" value="NAD(P)-binding Rossmann-like Domain"/>
    <property type="match status" value="1"/>
</dbReference>
<dbReference type="InterPro" id="IPR001509">
    <property type="entry name" value="Epimerase_deHydtase"/>
</dbReference>
<proteinExistence type="predicted"/>
<comment type="caution">
    <text evidence="2">The sequence shown here is derived from an EMBL/GenBank/DDBJ whole genome shotgun (WGS) entry which is preliminary data.</text>
</comment>
<name>A0ABU0JEM3_9HYPH</name>